<organism evidence="1 2">
    <name type="scientific">Hungatella hathewayi</name>
    <dbReference type="NCBI Taxonomy" id="154046"/>
    <lineage>
        <taxon>Bacteria</taxon>
        <taxon>Bacillati</taxon>
        <taxon>Bacillota</taxon>
        <taxon>Clostridia</taxon>
        <taxon>Lachnospirales</taxon>
        <taxon>Lachnospiraceae</taxon>
        <taxon>Hungatella</taxon>
    </lineage>
</organism>
<evidence type="ECO:0000313" key="2">
    <source>
        <dbReference type="Proteomes" id="UP000261111"/>
    </source>
</evidence>
<dbReference type="EMBL" id="QVIA01000012">
    <property type="protein sequence ID" value="RGC31514.1"/>
    <property type="molecule type" value="Genomic_DNA"/>
</dbReference>
<reference evidence="1 2" key="1">
    <citation type="submission" date="2018-08" db="EMBL/GenBank/DDBJ databases">
        <title>A genome reference for cultivated species of the human gut microbiota.</title>
        <authorList>
            <person name="Zou Y."/>
            <person name="Xue W."/>
            <person name="Luo G."/>
        </authorList>
    </citation>
    <scope>NUCLEOTIDE SEQUENCE [LARGE SCALE GENOMIC DNA]</scope>
    <source>
        <strain evidence="1 2">AF19-21</strain>
    </source>
</reference>
<proteinExistence type="predicted"/>
<protein>
    <submittedName>
        <fullName evidence="1">Uncharacterized protein</fullName>
    </submittedName>
</protein>
<dbReference type="RefSeq" id="WP_025655553.1">
    <property type="nucleotide sequence ID" value="NZ_QVIA01000012.1"/>
</dbReference>
<comment type="caution">
    <text evidence="1">The sequence shown here is derived from an EMBL/GenBank/DDBJ whole genome shotgun (WGS) entry which is preliminary data.</text>
</comment>
<dbReference type="AlphaFoldDB" id="A0A3E2WV56"/>
<sequence length="62" mass="7254">MKIEVTGSRCISCYKYSQYYHRNYLGEFEAIDCGYCGIRQCTTRPGNRCKAYKERSNVGILR</sequence>
<name>A0A3E2WV56_9FIRM</name>
<gene>
    <name evidence="1" type="ORF">DWX41_11865</name>
</gene>
<evidence type="ECO:0000313" key="1">
    <source>
        <dbReference type="EMBL" id="RGC31514.1"/>
    </source>
</evidence>
<dbReference type="Proteomes" id="UP000261111">
    <property type="component" value="Unassembled WGS sequence"/>
</dbReference>
<accession>A0A3E2WV56</accession>